<proteinExistence type="predicted"/>
<accession>A0A934N7H4</accession>
<feature type="region of interest" description="Disordered" evidence="1">
    <location>
        <begin position="1"/>
        <end position="45"/>
    </location>
</feature>
<protein>
    <recommendedName>
        <fullName evidence="4">Adhesin domain-containing protein</fullName>
    </recommendedName>
</protein>
<evidence type="ECO:0008006" key="4">
    <source>
        <dbReference type="Google" id="ProtNLM"/>
    </source>
</evidence>
<gene>
    <name evidence="2" type="ORF">JF888_10740</name>
</gene>
<name>A0A934N7H4_9BACT</name>
<evidence type="ECO:0000313" key="3">
    <source>
        <dbReference type="Proteomes" id="UP000620075"/>
    </source>
</evidence>
<evidence type="ECO:0000256" key="1">
    <source>
        <dbReference type="SAM" id="MobiDB-lite"/>
    </source>
</evidence>
<evidence type="ECO:0000313" key="2">
    <source>
        <dbReference type="EMBL" id="MBJ7603650.1"/>
    </source>
</evidence>
<organism evidence="2 3">
    <name type="scientific">Candidatus Dormiibacter inghamiae</name>
    <dbReference type="NCBI Taxonomy" id="3127013"/>
    <lineage>
        <taxon>Bacteria</taxon>
        <taxon>Bacillati</taxon>
        <taxon>Candidatus Dormiibacterota</taxon>
        <taxon>Candidatus Dormibacteria</taxon>
        <taxon>Candidatus Dormibacterales</taxon>
        <taxon>Candidatus Dormibacteraceae</taxon>
        <taxon>Candidatus Dormiibacter</taxon>
    </lineage>
</organism>
<dbReference type="RefSeq" id="WP_338180014.1">
    <property type="nucleotide sequence ID" value="NZ_JAEKNQ010000040.1"/>
</dbReference>
<dbReference type="AlphaFoldDB" id="A0A934N7H4"/>
<dbReference type="EMBL" id="JAEKNQ010000040">
    <property type="protein sequence ID" value="MBJ7603650.1"/>
    <property type="molecule type" value="Genomic_DNA"/>
</dbReference>
<reference evidence="2 3" key="1">
    <citation type="submission" date="2020-10" db="EMBL/GenBank/DDBJ databases">
        <title>Ca. Dormibacterota MAGs.</title>
        <authorList>
            <person name="Montgomery K."/>
        </authorList>
    </citation>
    <scope>NUCLEOTIDE SEQUENCE [LARGE SCALE GENOMIC DNA]</scope>
    <source>
        <strain evidence="2">SC8811_S16_3</strain>
    </source>
</reference>
<sequence length="248" mass="25851">MNDHKRSILERVASGELSPDEAAGLLSEDPATSTGLATAPPPGEPIQRVRISRALGSIKVVGDPAVREVLATGPHSFSRDHGTLVIEGDDESGEFAFIWAGRKQVRIGRPEARALEVRVNPQLALELEAQAGTVKVSGMEGPIKATVQAGAARISGFRGPLEVDVQAGSLSLSGRLTSGRSKIRCEAGSVRMHLEPESSVRIAGKSNLARLQVEGGTYSEAEGWKIGAGAATLDVEATMGNVKISAGS</sequence>
<dbReference type="Proteomes" id="UP000620075">
    <property type="component" value="Unassembled WGS sequence"/>
</dbReference>
<comment type="caution">
    <text evidence="2">The sequence shown here is derived from an EMBL/GenBank/DDBJ whole genome shotgun (WGS) entry which is preliminary data.</text>
</comment>